<gene>
    <name evidence="1" type="ORF">J0P97_00930</name>
</gene>
<keyword evidence="1" id="KW-0489">Methyltransferase</keyword>
<dbReference type="SUPFAM" id="SSF53335">
    <property type="entry name" value="S-adenosyl-L-methionine-dependent methyltransferases"/>
    <property type="match status" value="1"/>
</dbReference>
<sequence>MAYEDPRLVELYDIDNPDGPDDDFYRSLADEIGASTILDVGCGTGMLTVSLAAPGRDVVGVDPSAAATERVNLCIRNESRKDNDRALWVVIFPL</sequence>
<protein>
    <submittedName>
        <fullName evidence="1">Methyltransferase domain-containing protein</fullName>
    </submittedName>
</protein>
<dbReference type="CDD" id="cd02440">
    <property type="entry name" value="AdoMet_MTases"/>
    <property type="match status" value="1"/>
</dbReference>
<reference evidence="1 2" key="1">
    <citation type="submission" date="2021-03" db="EMBL/GenBank/DDBJ databases">
        <title>Microbacterium pauli sp. nov., isolated from microfiltered milk.</title>
        <authorList>
            <person name="Bellassi P."/>
            <person name="Fontana A."/>
            <person name="Callegari M.L."/>
            <person name="Lorenzo M."/>
            <person name="Cappa F."/>
        </authorList>
    </citation>
    <scope>NUCLEOTIDE SEQUENCE [LARGE SCALE GENOMIC DNA]</scope>
    <source>
        <strain evidence="1 2">DSM 18909</strain>
    </source>
</reference>
<evidence type="ECO:0000313" key="1">
    <source>
        <dbReference type="EMBL" id="MBT8796640.1"/>
    </source>
</evidence>
<dbReference type="Gene3D" id="3.40.50.150">
    <property type="entry name" value="Vaccinia Virus protein VP39"/>
    <property type="match status" value="1"/>
</dbReference>
<keyword evidence="2" id="KW-1185">Reference proteome</keyword>
<dbReference type="Pfam" id="PF13489">
    <property type="entry name" value="Methyltransf_23"/>
    <property type="match status" value="1"/>
</dbReference>
<dbReference type="GO" id="GO:0008168">
    <property type="term" value="F:methyltransferase activity"/>
    <property type="evidence" value="ECO:0007669"/>
    <property type="project" value="UniProtKB-KW"/>
</dbReference>
<dbReference type="GO" id="GO:0032259">
    <property type="term" value="P:methylation"/>
    <property type="evidence" value="ECO:0007669"/>
    <property type="project" value="UniProtKB-KW"/>
</dbReference>
<dbReference type="RefSeq" id="WP_215485893.1">
    <property type="nucleotide sequence ID" value="NZ_BAAAPJ010000001.1"/>
</dbReference>
<evidence type="ECO:0000313" key="2">
    <source>
        <dbReference type="Proteomes" id="UP000740605"/>
    </source>
</evidence>
<dbReference type="InterPro" id="IPR029063">
    <property type="entry name" value="SAM-dependent_MTases_sf"/>
</dbReference>
<accession>A0ABS5XQ35</accession>
<dbReference type="Proteomes" id="UP000740605">
    <property type="component" value="Unassembled WGS sequence"/>
</dbReference>
<comment type="caution">
    <text evidence="1">The sequence shown here is derived from an EMBL/GenBank/DDBJ whole genome shotgun (WGS) entry which is preliminary data.</text>
</comment>
<organism evidence="1 2">
    <name type="scientific">Microbacterium flavum</name>
    <dbReference type="NCBI Taxonomy" id="415216"/>
    <lineage>
        <taxon>Bacteria</taxon>
        <taxon>Bacillati</taxon>
        <taxon>Actinomycetota</taxon>
        <taxon>Actinomycetes</taxon>
        <taxon>Micrococcales</taxon>
        <taxon>Microbacteriaceae</taxon>
        <taxon>Microbacterium</taxon>
    </lineage>
</organism>
<name>A0ABS5XQ35_9MICO</name>
<dbReference type="EMBL" id="JAFLHG010000001">
    <property type="protein sequence ID" value="MBT8796640.1"/>
    <property type="molecule type" value="Genomic_DNA"/>
</dbReference>
<proteinExistence type="predicted"/>
<keyword evidence="1" id="KW-0808">Transferase</keyword>